<feature type="region of interest" description="Disordered" evidence="2">
    <location>
        <begin position="204"/>
        <end position="227"/>
    </location>
</feature>
<gene>
    <name evidence="4" type="ORF">FA13DRAFT_1355435</name>
</gene>
<dbReference type="SUPFAM" id="SSF52499">
    <property type="entry name" value="Isochorismatase-like hydrolases"/>
    <property type="match status" value="1"/>
</dbReference>
<evidence type="ECO:0000313" key="5">
    <source>
        <dbReference type="Proteomes" id="UP000298030"/>
    </source>
</evidence>
<evidence type="ECO:0000259" key="3">
    <source>
        <dbReference type="Pfam" id="PF00857"/>
    </source>
</evidence>
<dbReference type="InterPro" id="IPR000868">
    <property type="entry name" value="Isochorismatase-like_dom"/>
</dbReference>
<comment type="similarity">
    <text evidence="1">Belongs to the isochorismatase family.</text>
</comment>
<protein>
    <submittedName>
        <fullName evidence="4">Isochorismatase hydrolase</fullName>
    </submittedName>
</protein>
<dbReference type="OrthoDB" id="269496at2759"/>
<comment type="caution">
    <text evidence="4">The sequence shown here is derived from an EMBL/GenBank/DDBJ whole genome shotgun (WGS) entry which is preliminary data.</text>
</comment>
<feature type="domain" description="Isochorismatase-like" evidence="3">
    <location>
        <begin position="80"/>
        <end position="165"/>
    </location>
</feature>
<reference evidence="4 5" key="1">
    <citation type="journal article" date="2019" name="Nat. Ecol. Evol.">
        <title>Megaphylogeny resolves global patterns of mushroom evolution.</title>
        <authorList>
            <person name="Varga T."/>
            <person name="Krizsan K."/>
            <person name="Foldi C."/>
            <person name="Dima B."/>
            <person name="Sanchez-Garcia M."/>
            <person name="Sanchez-Ramirez S."/>
            <person name="Szollosi G.J."/>
            <person name="Szarkandi J.G."/>
            <person name="Papp V."/>
            <person name="Albert L."/>
            <person name="Andreopoulos W."/>
            <person name="Angelini C."/>
            <person name="Antonin V."/>
            <person name="Barry K.W."/>
            <person name="Bougher N.L."/>
            <person name="Buchanan P."/>
            <person name="Buyck B."/>
            <person name="Bense V."/>
            <person name="Catcheside P."/>
            <person name="Chovatia M."/>
            <person name="Cooper J."/>
            <person name="Damon W."/>
            <person name="Desjardin D."/>
            <person name="Finy P."/>
            <person name="Geml J."/>
            <person name="Haridas S."/>
            <person name="Hughes K."/>
            <person name="Justo A."/>
            <person name="Karasinski D."/>
            <person name="Kautmanova I."/>
            <person name="Kiss B."/>
            <person name="Kocsube S."/>
            <person name="Kotiranta H."/>
            <person name="LaButti K.M."/>
            <person name="Lechner B.E."/>
            <person name="Liimatainen K."/>
            <person name="Lipzen A."/>
            <person name="Lukacs Z."/>
            <person name="Mihaltcheva S."/>
            <person name="Morgado L.N."/>
            <person name="Niskanen T."/>
            <person name="Noordeloos M.E."/>
            <person name="Ohm R.A."/>
            <person name="Ortiz-Santana B."/>
            <person name="Ovrebo C."/>
            <person name="Racz N."/>
            <person name="Riley R."/>
            <person name="Savchenko A."/>
            <person name="Shiryaev A."/>
            <person name="Soop K."/>
            <person name="Spirin V."/>
            <person name="Szebenyi C."/>
            <person name="Tomsovsky M."/>
            <person name="Tulloss R.E."/>
            <person name="Uehling J."/>
            <person name="Grigoriev I.V."/>
            <person name="Vagvolgyi C."/>
            <person name="Papp T."/>
            <person name="Martin F.M."/>
            <person name="Miettinen O."/>
            <person name="Hibbett D.S."/>
            <person name="Nagy L.G."/>
        </authorList>
    </citation>
    <scope>NUCLEOTIDE SEQUENCE [LARGE SCALE GENOMIC DNA]</scope>
    <source>
        <strain evidence="4 5">FP101781</strain>
    </source>
</reference>
<keyword evidence="5" id="KW-1185">Reference proteome</keyword>
<dbReference type="EMBL" id="QPFP01000007">
    <property type="protein sequence ID" value="TEB35572.1"/>
    <property type="molecule type" value="Genomic_DNA"/>
</dbReference>
<proteinExistence type="inferred from homology"/>
<dbReference type="Pfam" id="PF00857">
    <property type="entry name" value="Isochorismatase"/>
    <property type="match status" value="1"/>
</dbReference>
<organism evidence="4 5">
    <name type="scientific">Coprinellus micaceus</name>
    <name type="common">Glistening ink-cap mushroom</name>
    <name type="synonym">Coprinus micaceus</name>
    <dbReference type="NCBI Taxonomy" id="71717"/>
    <lineage>
        <taxon>Eukaryota</taxon>
        <taxon>Fungi</taxon>
        <taxon>Dikarya</taxon>
        <taxon>Basidiomycota</taxon>
        <taxon>Agaricomycotina</taxon>
        <taxon>Agaricomycetes</taxon>
        <taxon>Agaricomycetidae</taxon>
        <taxon>Agaricales</taxon>
        <taxon>Agaricineae</taxon>
        <taxon>Psathyrellaceae</taxon>
        <taxon>Coprinellus</taxon>
    </lineage>
</organism>
<evidence type="ECO:0000313" key="4">
    <source>
        <dbReference type="EMBL" id="TEB35572.1"/>
    </source>
</evidence>
<dbReference type="Proteomes" id="UP000298030">
    <property type="component" value="Unassembled WGS sequence"/>
</dbReference>
<dbReference type="Gene3D" id="3.40.50.850">
    <property type="entry name" value="Isochorismatase-like"/>
    <property type="match status" value="1"/>
</dbReference>
<evidence type="ECO:0000256" key="2">
    <source>
        <dbReference type="SAM" id="MobiDB-lite"/>
    </source>
</evidence>
<accession>A0A4Y7TPS5</accession>
<dbReference type="InterPro" id="IPR036380">
    <property type="entry name" value="Isochorismatase-like_sf"/>
</dbReference>
<feature type="compositionally biased region" description="Gly residues" evidence="2">
    <location>
        <begin position="216"/>
        <end position="227"/>
    </location>
</feature>
<dbReference type="GO" id="GO:0016787">
    <property type="term" value="F:hydrolase activity"/>
    <property type="evidence" value="ECO:0007669"/>
    <property type="project" value="UniProtKB-KW"/>
</dbReference>
<dbReference type="AlphaFoldDB" id="A0A4Y7TPS5"/>
<name>A0A4Y7TPS5_COPMI</name>
<keyword evidence="4" id="KW-0378">Hydrolase</keyword>
<dbReference type="PANTHER" id="PTHR14119">
    <property type="entry name" value="HYDROLASE"/>
    <property type="match status" value="1"/>
</dbReference>
<evidence type="ECO:0000256" key="1">
    <source>
        <dbReference type="ARBA" id="ARBA00006336"/>
    </source>
</evidence>
<dbReference type="PANTHER" id="PTHR14119:SF3">
    <property type="entry name" value="ISOCHORISMATASE DOMAIN-CONTAINING PROTEIN 2"/>
    <property type="match status" value="1"/>
</dbReference>
<sequence length="227" mass="24058">MAPPRLVPENTLFFLCDIQTKFRPAILRVLGILYLLCNGIPCSSQILSIGVIATTQNARALGPVDPDIDLPLLGDLLIANFDKTLFSMITADVKAILDARPNINSIVLFGIESHVCVLQTVLSLMGQQQYAVHVVADGVSSCNAFEVPIAVQRMRQEGAIIGTSESIAFQLVGDASSPQFKAFSKLVKEDKESTKQVGGVLLSGLPSHQNLSEGAGSPGGGPLKSAM</sequence>
<dbReference type="InterPro" id="IPR050993">
    <property type="entry name" value="Isochorismatase_domain"/>
</dbReference>
<dbReference type="STRING" id="71717.A0A4Y7TPS5"/>